<dbReference type="AlphaFoldDB" id="A0A8K0VZ54"/>
<dbReference type="Proteomes" id="UP000813461">
    <property type="component" value="Unassembled WGS sequence"/>
</dbReference>
<evidence type="ECO:0000256" key="1">
    <source>
        <dbReference type="SAM" id="Coils"/>
    </source>
</evidence>
<accession>A0A8K0VZ54</accession>
<comment type="caution">
    <text evidence="3">The sequence shown here is derived from an EMBL/GenBank/DDBJ whole genome shotgun (WGS) entry which is preliminary data.</text>
</comment>
<keyword evidence="1" id="KW-0175">Coiled coil</keyword>
<evidence type="ECO:0000256" key="2">
    <source>
        <dbReference type="SAM" id="MobiDB-lite"/>
    </source>
</evidence>
<sequence>MSSPSSSHSSDEVSVHDAELVKLRDENRQLRASCTTKDQEVKEWSTKYRDEKEEKLKLVGSRSAFARELQSAKDLCSSMEAKLVLQDRQVEHLSNELSKARMRLRDSQLPAHTGNYTGTNEYTEEKIRALQMEVELANEDVAKLSLLHQGQDCVHFKDFAQRQLKDAMDEVLAAQAEVEALRHLGEGNGLIEEQNASLQVQLAESLKENSQVTADLEAREKEISLLKTVTHKCEIKYSRLEADLRKCQAEADQWRELAEELDKPSLGLAGEIPETTTPAAPLKRTHSVPDHPPSPPTSSTTSKGVPDDRAVLSPSQDTLPVDNRIDANVTINISPTNRKSWNFLKRLQSTITSKSALDIVGPDELVADLVAGMQACEDDHTAQTAAATHWQVVATKAMEEINNLNARPDCIVPSHRGLKDELAARDIQLQLQAAVVSQWQRKMANVHAFIDDANAEMRARGMNI</sequence>
<reference evidence="3" key="1">
    <citation type="journal article" date="2021" name="Nat. Commun.">
        <title>Genetic determinants of endophytism in the Arabidopsis root mycobiome.</title>
        <authorList>
            <person name="Mesny F."/>
            <person name="Miyauchi S."/>
            <person name="Thiergart T."/>
            <person name="Pickel B."/>
            <person name="Atanasova L."/>
            <person name="Karlsson M."/>
            <person name="Huettel B."/>
            <person name="Barry K.W."/>
            <person name="Haridas S."/>
            <person name="Chen C."/>
            <person name="Bauer D."/>
            <person name="Andreopoulos W."/>
            <person name="Pangilinan J."/>
            <person name="LaButti K."/>
            <person name="Riley R."/>
            <person name="Lipzen A."/>
            <person name="Clum A."/>
            <person name="Drula E."/>
            <person name="Henrissat B."/>
            <person name="Kohler A."/>
            <person name="Grigoriev I.V."/>
            <person name="Martin F.M."/>
            <person name="Hacquard S."/>
        </authorList>
    </citation>
    <scope>NUCLEOTIDE SEQUENCE</scope>
    <source>
        <strain evidence="3">MPI-SDFR-AT-0120</strain>
    </source>
</reference>
<evidence type="ECO:0000313" key="4">
    <source>
        <dbReference type="Proteomes" id="UP000813461"/>
    </source>
</evidence>
<organism evidence="3 4">
    <name type="scientific">Paraphoma chrysanthemicola</name>
    <dbReference type="NCBI Taxonomy" id="798071"/>
    <lineage>
        <taxon>Eukaryota</taxon>
        <taxon>Fungi</taxon>
        <taxon>Dikarya</taxon>
        <taxon>Ascomycota</taxon>
        <taxon>Pezizomycotina</taxon>
        <taxon>Dothideomycetes</taxon>
        <taxon>Pleosporomycetidae</taxon>
        <taxon>Pleosporales</taxon>
        <taxon>Pleosporineae</taxon>
        <taxon>Phaeosphaeriaceae</taxon>
        <taxon>Paraphoma</taxon>
    </lineage>
</organism>
<feature type="coiled-coil region" evidence="1">
    <location>
        <begin position="120"/>
        <end position="184"/>
    </location>
</feature>
<name>A0A8K0VZ54_9PLEO</name>
<feature type="region of interest" description="Disordered" evidence="2">
    <location>
        <begin position="265"/>
        <end position="321"/>
    </location>
</feature>
<dbReference type="OrthoDB" id="3799726at2759"/>
<gene>
    <name evidence="3" type="ORF">FB567DRAFT_316940</name>
</gene>
<evidence type="ECO:0000313" key="3">
    <source>
        <dbReference type="EMBL" id="KAH7088731.1"/>
    </source>
</evidence>
<proteinExistence type="predicted"/>
<keyword evidence="4" id="KW-1185">Reference proteome</keyword>
<protein>
    <submittedName>
        <fullName evidence="3">Uncharacterized protein</fullName>
    </submittedName>
</protein>
<dbReference type="EMBL" id="JAGMVJ010000007">
    <property type="protein sequence ID" value="KAH7088731.1"/>
    <property type="molecule type" value="Genomic_DNA"/>
</dbReference>